<organism evidence="3 4">
    <name type="scientific">Mya arenaria</name>
    <name type="common">Soft-shell clam</name>
    <dbReference type="NCBI Taxonomy" id="6604"/>
    <lineage>
        <taxon>Eukaryota</taxon>
        <taxon>Metazoa</taxon>
        <taxon>Spiralia</taxon>
        <taxon>Lophotrochozoa</taxon>
        <taxon>Mollusca</taxon>
        <taxon>Bivalvia</taxon>
        <taxon>Autobranchia</taxon>
        <taxon>Heteroconchia</taxon>
        <taxon>Euheterodonta</taxon>
        <taxon>Imparidentia</taxon>
        <taxon>Neoheterodontei</taxon>
        <taxon>Myida</taxon>
        <taxon>Myoidea</taxon>
        <taxon>Myidae</taxon>
        <taxon>Mya</taxon>
    </lineage>
</organism>
<dbReference type="InterPro" id="IPR002181">
    <property type="entry name" value="Fibrinogen_a/b/g_C_dom"/>
</dbReference>
<dbReference type="Gene3D" id="3.90.215.10">
    <property type="entry name" value="Gamma Fibrinogen, chain A, domain 1"/>
    <property type="match status" value="1"/>
</dbReference>
<dbReference type="EMBL" id="CP111027">
    <property type="protein sequence ID" value="WAR30014.1"/>
    <property type="molecule type" value="Genomic_DNA"/>
</dbReference>
<feature type="domain" description="Fibrinogen C-terminal" evidence="2">
    <location>
        <begin position="337"/>
        <end position="556"/>
    </location>
</feature>
<dbReference type="Pfam" id="PF00090">
    <property type="entry name" value="TSP_1"/>
    <property type="match status" value="1"/>
</dbReference>
<dbReference type="InterPro" id="IPR050373">
    <property type="entry name" value="Fibrinogen_C-term_domain"/>
</dbReference>
<evidence type="ECO:0000313" key="4">
    <source>
        <dbReference type="Proteomes" id="UP001164746"/>
    </source>
</evidence>
<keyword evidence="1" id="KW-0732">Signal</keyword>
<dbReference type="SMART" id="SM00186">
    <property type="entry name" value="FBG"/>
    <property type="match status" value="1"/>
</dbReference>
<evidence type="ECO:0000259" key="2">
    <source>
        <dbReference type="PROSITE" id="PS51406"/>
    </source>
</evidence>
<gene>
    <name evidence="3" type="ORF">MAR_003582</name>
</gene>
<dbReference type="PROSITE" id="PS51406">
    <property type="entry name" value="FIBRINOGEN_C_2"/>
    <property type="match status" value="1"/>
</dbReference>
<evidence type="ECO:0000313" key="3">
    <source>
        <dbReference type="EMBL" id="WAR30014.1"/>
    </source>
</evidence>
<dbReference type="InterPro" id="IPR036056">
    <property type="entry name" value="Fibrinogen-like_C"/>
</dbReference>
<dbReference type="Proteomes" id="UP001164746">
    <property type="component" value="Chromosome 16"/>
</dbReference>
<dbReference type="SUPFAM" id="SSF56496">
    <property type="entry name" value="Fibrinogen C-terminal domain-like"/>
    <property type="match status" value="1"/>
</dbReference>
<reference evidence="3" key="1">
    <citation type="submission" date="2022-11" db="EMBL/GenBank/DDBJ databases">
        <title>Centuries of genome instability and evolution in soft-shell clam transmissible cancer (bioRxiv).</title>
        <authorList>
            <person name="Hart S.F.M."/>
            <person name="Yonemitsu M.A."/>
            <person name="Giersch R.M."/>
            <person name="Beal B.F."/>
            <person name="Arriagada G."/>
            <person name="Davis B.W."/>
            <person name="Ostrander E.A."/>
            <person name="Goff S.P."/>
            <person name="Metzger M.J."/>
        </authorList>
    </citation>
    <scope>NUCLEOTIDE SEQUENCE</scope>
    <source>
        <strain evidence="3">MELC-2E11</strain>
        <tissue evidence="3">Siphon/mantle</tissue>
    </source>
</reference>
<dbReference type="InterPro" id="IPR036383">
    <property type="entry name" value="TSP1_rpt_sf"/>
</dbReference>
<keyword evidence="4" id="KW-1185">Reference proteome</keyword>
<dbReference type="Gene3D" id="2.20.100.10">
    <property type="entry name" value="Thrombospondin type-1 (TSP1) repeat"/>
    <property type="match status" value="1"/>
</dbReference>
<sequence>MMFLRPFVIVALVMLTTCEADRLRKLELQMNGMKAVQSYVMARLDTIEGDFSTLTDRVSMLESLVNTSYSDTRETDSVESKTGHTVGNTYSKSEISDITKTLTMYKHSFKKHKKELTNVNSVFKDTLSAFVSNASSTVSSLVSMVNAHVLQSAENISATLQKVNNTVAESGRKLRSDSFIYLSNLSSDVRTDMAIQFENEKQENNKTLLAINSQVGKHVANETDTLERFKTNILQDLYAAQANVQNETIEMEKKVEELIGRANEVVGIIEEQRSTIEDRIMVTIKALHISWSDWSAWSDCSRSCDKGSRSRHRSCDVTPPFTDGICIGSDTDTEECVIHEICPYDCSDVLKLGMSRGSGMYIITPWNTHKEVEVNCDMDTEGGGWTVFQRRYDGSVAFNRSFADYERGFGSLDGEFWTGLDVLHSMTSRGNMTLRVDMSLPDGTTGFDEYAGFYISPPDQYNFNVDRRINSRGMSDSFLLSNTGGRYDINHQPFSTYDRDADNWPDNCAQNFGGGWWYNGCMGNNLNGPYTSDYFYYLSFKRGDPQRLKTSTMMFR</sequence>
<proteinExistence type="predicted"/>
<dbReference type="NCBIfam" id="NF040941">
    <property type="entry name" value="GGGWT_bact"/>
    <property type="match status" value="1"/>
</dbReference>
<name>A0ABY7G8Y4_MYAAR</name>
<feature type="chain" id="PRO_5045386839" evidence="1">
    <location>
        <begin position="21"/>
        <end position="556"/>
    </location>
</feature>
<protein>
    <submittedName>
        <fullName evidence="3">ANGL2-like protein</fullName>
    </submittedName>
</protein>
<dbReference type="PROSITE" id="PS50092">
    <property type="entry name" value="TSP1"/>
    <property type="match status" value="1"/>
</dbReference>
<dbReference type="InterPro" id="IPR000884">
    <property type="entry name" value="TSP1_rpt"/>
</dbReference>
<dbReference type="Pfam" id="PF00147">
    <property type="entry name" value="Fibrinogen_C"/>
    <property type="match status" value="1"/>
</dbReference>
<dbReference type="PANTHER" id="PTHR19143">
    <property type="entry name" value="FIBRINOGEN/TENASCIN/ANGIOPOEITIN"/>
    <property type="match status" value="1"/>
</dbReference>
<dbReference type="CDD" id="cd00087">
    <property type="entry name" value="FReD"/>
    <property type="match status" value="1"/>
</dbReference>
<dbReference type="SUPFAM" id="SSF82895">
    <property type="entry name" value="TSP-1 type 1 repeat"/>
    <property type="match status" value="1"/>
</dbReference>
<evidence type="ECO:0000256" key="1">
    <source>
        <dbReference type="SAM" id="SignalP"/>
    </source>
</evidence>
<dbReference type="SMART" id="SM00209">
    <property type="entry name" value="TSP1"/>
    <property type="match status" value="1"/>
</dbReference>
<accession>A0ABY7G8Y4</accession>
<feature type="signal peptide" evidence="1">
    <location>
        <begin position="1"/>
        <end position="20"/>
    </location>
</feature>
<dbReference type="InterPro" id="IPR014716">
    <property type="entry name" value="Fibrinogen_a/b/g_C_1"/>
</dbReference>